<evidence type="ECO:0000313" key="4">
    <source>
        <dbReference type="Proteomes" id="UP001216253"/>
    </source>
</evidence>
<evidence type="ECO:0000256" key="2">
    <source>
        <dbReference type="SAM" id="SignalP"/>
    </source>
</evidence>
<dbReference type="EMBL" id="JARESE010000015">
    <property type="protein sequence ID" value="MDE8651274.1"/>
    <property type="molecule type" value="Genomic_DNA"/>
</dbReference>
<organism evidence="3 4">
    <name type="scientific">Novosphingobium album</name>
    <name type="common">ex Liu et al. 2023</name>
    <dbReference type="NCBI Taxonomy" id="3031130"/>
    <lineage>
        <taxon>Bacteria</taxon>
        <taxon>Pseudomonadati</taxon>
        <taxon>Pseudomonadota</taxon>
        <taxon>Alphaproteobacteria</taxon>
        <taxon>Sphingomonadales</taxon>
        <taxon>Sphingomonadaceae</taxon>
        <taxon>Novosphingobium</taxon>
    </lineage>
</organism>
<evidence type="ECO:0000313" key="3">
    <source>
        <dbReference type="EMBL" id="MDE8651274.1"/>
    </source>
</evidence>
<keyword evidence="4" id="KW-1185">Reference proteome</keyword>
<accession>A0ABT5WMJ7</accession>
<name>A0ABT5WMJ7_9SPHN</name>
<reference evidence="3 4" key="1">
    <citation type="submission" date="2023-03" db="EMBL/GenBank/DDBJ databases">
        <title>NovoSphingobium album sp. nov. isolated from polycyclic aromatic hydrocarbons- and heavy-metal polluted soil.</title>
        <authorList>
            <person name="Liu Z."/>
            <person name="Wang K."/>
        </authorList>
    </citation>
    <scope>NUCLEOTIDE SEQUENCE [LARGE SCALE GENOMIC DNA]</scope>
    <source>
        <strain evidence="3 4">H3SJ31-1</strain>
    </source>
</reference>
<protein>
    <submittedName>
        <fullName evidence="3">Uncharacterized protein</fullName>
    </submittedName>
</protein>
<comment type="caution">
    <text evidence="3">The sequence shown here is derived from an EMBL/GenBank/DDBJ whole genome shotgun (WGS) entry which is preliminary data.</text>
</comment>
<feature type="signal peptide" evidence="2">
    <location>
        <begin position="1"/>
        <end position="23"/>
    </location>
</feature>
<feature type="chain" id="PRO_5047020026" evidence="2">
    <location>
        <begin position="24"/>
        <end position="73"/>
    </location>
</feature>
<dbReference type="RefSeq" id="WP_275227371.1">
    <property type="nucleotide sequence ID" value="NZ_JARESE010000015.1"/>
</dbReference>
<evidence type="ECO:0000256" key="1">
    <source>
        <dbReference type="SAM" id="MobiDB-lite"/>
    </source>
</evidence>
<gene>
    <name evidence="3" type="ORF">PYV00_06020</name>
</gene>
<feature type="region of interest" description="Disordered" evidence="1">
    <location>
        <begin position="49"/>
        <end position="73"/>
    </location>
</feature>
<proteinExistence type="predicted"/>
<keyword evidence="2" id="KW-0732">Signal</keyword>
<sequence>MKASLGLFSACALIPAMIGPLEAAQARITVALCGGGAMTMPVEAPQLPGNAQSPCCAKGCQPDRSRKRIDRTQ</sequence>
<dbReference type="Proteomes" id="UP001216253">
    <property type="component" value="Unassembled WGS sequence"/>
</dbReference>